<evidence type="ECO:0000313" key="2">
    <source>
        <dbReference type="EMBL" id="ROQ20963.1"/>
    </source>
</evidence>
<feature type="domain" description="GST N-terminal" evidence="1">
    <location>
        <begin position="1"/>
        <end position="73"/>
    </location>
</feature>
<organism evidence="2 3">
    <name type="scientific">Marinimicrobium koreense</name>
    <dbReference type="NCBI Taxonomy" id="306545"/>
    <lineage>
        <taxon>Bacteria</taxon>
        <taxon>Pseudomonadati</taxon>
        <taxon>Pseudomonadota</taxon>
        <taxon>Gammaproteobacteria</taxon>
        <taxon>Cellvibrionales</taxon>
        <taxon>Cellvibrionaceae</taxon>
        <taxon>Marinimicrobium</taxon>
    </lineage>
</organism>
<gene>
    <name evidence="2" type="ORF">EDC38_1584</name>
</gene>
<dbReference type="Gene3D" id="1.20.1050.10">
    <property type="match status" value="1"/>
</dbReference>
<dbReference type="RefSeq" id="WP_123638028.1">
    <property type="nucleotide sequence ID" value="NZ_RJUK01000001.1"/>
</dbReference>
<sequence>MQLFGSYTSPYVRHCRIALAEAGLRCEFIESDTRTSAERSPSQKLPFLQDGELLLTDSSSILRYLREKAGQSFFPSLRDYDDFCLTNTLMDAAQILLVLERDGLTPEQSPYLERQRRRIDTCLDALAQRPLSGQAPYSDFELRLGCVLAWGRYRDRFNFHQYPSLTELLEGLDQYAPFADTAPPQ</sequence>
<dbReference type="AlphaFoldDB" id="A0A3N1NXQ8"/>
<keyword evidence="2" id="KW-0808">Transferase</keyword>
<dbReference type="InterPro" id="IPR036249">
    <property type="entry name" value="Thioredoxin-like_sf"/>
</dbReference>
<dbReference type="Gene3D" id="3.40.30.10">
    <property type="entry name" value="Glutaredoxin"/>
    <property type="match status" value="1"/>
</dbReference>
<evidence type="ECO:0000313" key="3">
    <source>
        <dbReference type="Proteomes" id="UP000273643"/>
    </source>
</evidence>
<dbReference type="OrthoDB" id="8634103at2"/>
<dbReference type="EMBL" id="RJUK01000001">
    <property type="protein sequence ID" value="ROQ20963.1"/>
    <property type="molecule type" value="Genomic_DNA"/>
</dbReference>
<proteinExistence type="predicted"/>
<name>A0A3N1NXQ8_9GAMM</name>
<comment type="caution">
    <text evidence="2">The sequence shown here is derived from an EMBL/GenBank/DDBJ whole genome shotgun (WGS) entry which is preliminary data.</text>
</comment>
<accession>A0A3N1NXQ8</accession>
<dbReference type="GO" id="GO:0016740">
    <property type="term" value="F:transferase activity"/>
    <property type="evidence" value="ECO:0007669"/>
    <property type="project" value="UniProtKB-KW"/>
</dbReference>
<dbReference type="Pfam" id="PF13417">
    <property type="entry name" value="GST_N_3"/>
    <property type="match status" value="1"/>
</dbReference>
<keyword evidence="3" id="KW-1185">Reference proteome</keyword>
<dbReference type="InterPro" id="IPR004045">
    <property type="entry name" value="Glutathione_S-Trfase_N"/>
</dbReference>
<evidence type="ECO:0000259" key="1">
    <source>
        <dbReference type="PROSITE" id="PS50404"/>
    </source>
</evidence>
<reference evidence="2 3" key="1">
    <citation type="submission" date="2018-11" db="EMBL/GenBank/DDBJ databases">
        <title>Genomic Encyclopedia of Type Strains, Phase IV (KMG-IV): sequencing the most valuable type-strain genomes for metagenomic binning, comparative biology and taxonomic classification.</title>
        <authorList>
            <person name="Goeker M."/>
        </authorList>
    </citation>
    <scope>NUCLEOTIDE SEQUENCE [LARGE SCALE GENOMIC DNA]</scope>
    <source>
        <strain evidence="2 3">DSM 16974</strain>
    </source>
</reference>
<dbReference type="CDD" id="cd00570">
    <property type="entry name" value="GST_N_family"/>
    <property type="match status" value="1"/>
</dbReference>
<dbReference type="Proteomes" id="UP000273643">
    <property type="component" value="Unassembled WGS sequence"/>
</dbReference>
<protein>
    <submittedName>
        <fullName evidence="2">Glutathione S-transferase</fullName>
    </submittedName>
</protein>
<dbReference type="SUPFAM" id="SSF52833">
    <property type="entry name" value="Thioredoxin-like"/>
    <property type="match status" value="1"/>
</dbReference>
<dbReference type="PROSITE" id="PS50404">
    <property type="entry name" value="GST_NTER"/>
    <property type="match status" value="1"/>
</dbReference>